<keyword evidence="3" id="KW-0378">Hydrolase</keyword>
<dbReference type="Gene3D" id="3.90.1720.10">
    <property type="entry name" value="endopeptidase domain like (from Nostoc punctiforme)"/>
    <property type="match status" value="1"/>
</dbReference>
<gene>
    <name evidence="6" type="ORF">BT246_21530</name>
</gene>
<evidence type="ECO:0000259" key="5">
    <source>
        <dbReference type="Pfam" id="PF00877"/>
    </source>
</evidence>
<dbReference type="AlphaFoldDB" id="A0A9W3S9P7"/>
<evidence type="ECO:0000256" key="4">
    <source>
        <dbReference type="ARBA" id="ARBA00022807"/>
    </source>
</evidence>
<protein>
    <recommendedName>
        <fullName evidence="5">NlpC/P60 domain-containing protein</fullName>
    </recommendedName>
</protein>
<feature type="domain" description="NlpC/P60" evidence="5">
    <location>
        <begin position="1"/>
        <end position="37"/>
    </location>
</feature>
<evidence type="ECO:0000256" key="1">
    <source>
        <dbReference type="ARBA" id="ARBA00007074"/>
    </source>
</evidence>
<dbReference type="InterPro" id="IPR038765">
    <property type="entry name" value="Papain-like_cys_pep_sf"/>
</dbReference>
<dbReference type="GO" id="GO:0008234">
    <property type="term" value="F:cysteine-type peptidase activity"/>
    <property type="evidence" value="ECO:0007669"/>
    <property type="project" value="UniProtKB-KW"/>
</dbReference>
<evidence type="ECO:0000256" key="2">
    <source>
        <dbReference type="ARBA" id="ARBA00022670"/>
    </source>
</evidence>
<keyword evidence="2" id="KW-0645">Protease</keyword>
<evidence type="ECO:0000313" key="7">
    <source>
        <dbReference type="Proteomes" id="UP000092743"/>
    </source>
</evidence>
<dbReference type="EMBL" id="CP015350">
    <property type="protein sequence ID" value="ANS47528.1"/>
    <property type="molecule type" value="Genomic_DNA"/>
</dbReference>
<keyword evidence="4" id="KW-0788">Thiol protease</keyword>
<sequence>MGVYLGNGQFISAETDATGVRISSVSNSYWSKHLLGYTKAY</sequence>
<dbReference type="SUPFAM" id="SSF54001">
    <property type="entry name" value="Cysteine proteinases"/>
    <property type="match status" value="1"/>
</dbReference>
<proteinExistence type="inferred from homology"/>
<accession>A0A9W3S9P7</accession>
<name>A0A9W3S9P7_BACTU</name>
<reference evidence="6 7" key="1">
    <citation type="submission" date="2016-04" db="EMBL/GenBank/DDBJ databases">
        <title>High quality genome of the nematocidal Bacillus thuringiensis MYBT18246.</title>
        <authorList>
            <person name="Hollensteiner J."/>
            <person name="Poehlein A."/>
            <person name="Sproeer C."/>
            <person name="Bunk B."/>
            <person name="Rosenstiel P."/>
            <person name="Schulenburg H."/>
            <person name="Liesegang H."/>
        </authorList>
    </citation>
    <scope>NUCLEOTIDE SEQUENCE [LARGE SCALE GENOMIC DNA]</scope>
    <source>
        <strain evidence="6 7">MYBT18246</strain>
    </source>
</reference>
<dbReference type="GO" id="GO:0006508">
    <property type="term" value="P:proteolysis"/>
    <property type="evidence" value="ECO:0007669"/>
    <property type="project" value="UniProtKB-KW"/>
</dbReference>
<organism evidence="6 7">
    <name type="scientific">Bacillus thuringiensis</name>
    <dbReference type="NCBI Taxonomy" id="1428"/>
    <lineage>
        <taxon>Bacteria</taxon>
        <taxon>Bacillati</taxon>
        <taxon>Bacillota</taxon>
        <taxon>Bacilli</taxon>
        <taxon>Bacillales</taxon>
        <taxon>Bacillaceae</taxon>
        <taxon>Bacillus</taxon>
        <taxon>Bacillus cereus group</taxon>
    </lineage>
</organism>
<dbReference type="Proteomes" id="UP000092743">
    <property type="component" value="Chromosome"/>
</dbReference>
<comment type="similarity">
    <text evidence="1">Belongs to the peptidase C40 family.</text>
</comment>
<evidence type="ECO:0000256" key="3">
    <source>
        <dbReference type="ARBA" id="ARBA00022801"/>
    </source>
</evidence>
<evidence type="ECO:0000313" key="6">
    <source>
        <dbReference type="EMBL" id="ANS47528.1"/>
    </source>
</evidence>
<dbReference type="Pfam" id="PF00877">
    <property type="entry name" value="NLPC_P60"/>
    <property type="match status" value="1"/>
</dbReference>
<dbReference type="InterPro" id="IPR000064">
    <property type="entry name" value="NLP_P60_dom"/>
</dbReference>